<accession>A0A5S4F1V2</accession>
<sequence length="66" mass="7067">MMRRRLAPLLTIAAFASMVVAAGPADPIRALQGAVMGITRHMPDVLTRVLSSDPSRLIVLALKDGR</sequence>
<evidence type="ECO:0000313" key="2">
    <source>
        <dbReference type="EMBL" id="TMR09947.1"/>
    </source>
</evidence>
<feature type="chain" id="PRO_5024328789" description="Serine hydrolase" evidence="1">
    <location>
        <begin position="22"/>
        <end position="66"/>
    </location>
</feature>
<dbReference type="Proteomes" id="UP000309128">
    <property type="component" value="Unassembled WGS sequence"/>
</dbReference>
<organism evidence="2 3">
    <name type="scientific">Nonomuraea turkmeniaca</name>
    <dbReference type="NCBI Taxonomy" id="103838"/>
    <lineage>
        <taxon>Bacteria</taxon>
        <taxon>Bacillati</taxon>
        <taxon>Actinomycetota</taxon>
        <taxon>Actinomycetes</taxon>
        <taxon>Streptosporangiales</taxon>
        <taxon>Streptosporangiaceae</taxon>
        <taxon>Nonomuraea</taxon>
    </lineage>
</organism>
<evidence type="ECO:0000256" key="1">
    <source>
        <dbReference type="SAM" id="SignalP"/>
    </source>
</evidence>
<dbReference type="RefSeq" id="WP_138672113.1">
    <property type="nucleotide sequence ID" value="NZ_VCKY01000209.1"/>
</dbReference>
<name>A0A5S4F1V2_9ACTN</name>
<reference evidence="2 3" key="1">
    <citation type="submission" date="2019-05" db="EMBL/GenBank/DDBJ databases">
        <title>Draft genome sequence of Nonomuraea turkmeniaca DSM 43926.</title>
        <authorList>
            <person name="Saricaoglu S."/>
            <person name="Isik K."/>
        </authorList>
    </citation>
    <scope>NUCLEOTIDE SEQUENCE [LARGE SCALE GENOMIC DNA]</scope>
    <source>
        <strain evidence="2 3">DSM 43926</strain>
    </source>
</reference>
<gene>
    <name evidence="2" type="ORF">ETD86_41500</name>
</gene>
<evidence type="ECO:0008006" key="4">
    <source>
        <dbReference type="Google" id="ProtNLM"/>
    </source>
</evidence>
<keyword evidence="3" id="KW-1185">Reference proteome</keyword>
<keyword evidence="1" id="KW-0732">Signal</keyword>
<proteinExistence type="predicted"/>
<comment type="caution">
    <text evidence="2">The sequence shown here is derived from an EMBL/GenBank/DDBJ whole genome shotgun (WGS) entry which is preliminary data.</text>
</comment>
<protein>
    <recommendedName>
        <fullName evidence="4">Serine hydrolase</fullName>
    </recommendedName>
</protein>
<dbReference type="AlphaFoldDB" id="A0A5S4F1V2"/>
<evidence type="ECO:0000313" key="3">
    <source>
        <dbReference type="Proteomes" id="UP000309128"/>
    </source>
</evidence>
<feature type="signal peptide" evidence="1">
    <location>
        <begin position="1"/>
        <end position="21"/>
    </location>
</feature>
<dbReference type="EMBL" id="VCKY01000209">
    <property type="protein sequence ID" value="TMR09947.1"/>
    <property type="molecule type" value="Genomic_DNA"/>
</dbReference>